<comment type="caution">
    <text evidence="3">The sequence shown here is derived from an EMBL/GenBank/DDBJ whole genome shotgun (WGS) entry which is preliminary data.</text>
</comment>
<protein>
    <submittedName>
        <fullName evidence="3">Glycosyltransferase family 4 protein</fullName>
        <ecNumber evidence="3">2.4.-.-</ecNumber>
    </submittedName>
</protein>
<sequence length="439" mass="47882">MSAERAGPRGASPSMPVAEMGPLVREQHGPGGTAGGPRESRPMKIRYLIMNAYGVGGTIRTVINQANAMAARHDVELVSVFRTRRTPAFHVDPRVRLRVLADRGGSRWRHPLRTVLARRPSRLIPPAETRYATFNRYSDVRIARYLRSLHGGVLVTTRPALNLMAARFAPDDVVRVAQEHMHFDSHKPELAAEITRWYPGLDAVVALTQADATRYAAALDGTGTEPVVIPNALTPGDRRPADLAGRIVVAAGRLTRQKGFDLLIKAFAVVADAHPDWQLRIYGDGRERARLQHLIHGLHLDNHVFLMGGTTALEEEFAKGAVFVLSSRFEGFGMVLVEAMAHGLPVVAFDCPHGPGEIVTHGTDGLLVPPRDVSGLVAAIGRLVADEPLRHRLGSAARATAARYEMDDIRLRWERLFATLAAARSGRAPAPWPEAAELG</sequence>
<keyword evidence="1 3" id="KW-0808">Transferase</keyword>
<gene>
    <name evidence="3" type="ORF">ACFYXI_18075</name>
</gene>
<dbReference type="Pfam" id="PF00534">
    <property type="entry name" value="Glycos_transf_1"/>
    <property type="match status" value="1"/>
</dbReference>
<dbReference type="PANTHER" id="PTHR12526:SF627">
    <property type="entry name" value="D-RHAMNOSYLTRANSFERASE WBPZ"/>
    <property type="match status" value="1"/>
</dbReference>
<dbReference type="EC" id="2.4.-.-" evidence="3"/>
<evidence type="ECO:0000313" key="3">
    <source>
        <dbReference type="EMBL" id="MFF3667507.1"/>
    </source>
</evidence>
<feature type="domain" description="Glycosyl transferase family 1" evidence="2">
    <location>
        <begin position="246"/>
        <end position="399"/>
    </location>
</feature>
<dbReference type="EMBL" id="JBIASD010000011">
    <property type="protein sequence ID" value="MFF3667507.1"/>
    <property type="molecule type" value="Genomic_DNA"/>
</dbReference>
<dbReference type="CDD" id="cd03820">
    <property type="entry name" value="GT4_AmsD-like"/>
    <property type="match status" value="1"/>
</dbReference>
<accession>A0ABW6SR92</accession>
<dbReference type="InterPro" id="IPR001296">
    <property type="entry name" value="Glyco_trans_1"/>
</dbReference>
<proteinExistence type="predicted"/>
<dbReference type="PANTHER" id="PTHR12526">
    <property type="entry name" value="GLYCOSYLTRANSFERASE"/>
    <property type="match status" value="1"/>
</dbReference>
<name>A0ABW6SR92_9ACTN</name>
<reference evidence="3 4" key="1">
    <citation type="submission" date="2024-10" db="EMBL/GenBank/DDBJ databases">
        <title>The Natural Products Discovery Center: Release of the First 8490 Sequenced Strains for Exploring Actinobacteria Biosynthetic Diversity.</title>
        <authorList>
            <person name="Kalkreuter E."/>
            <person name="Kautsar S.A."/>
            <person name="Yang D."/>
            <person name="Bader C.D."/>
            <person name="Teijaro C.N."/>
            <person name="Fluegel L."/>
            <person name="Davis C.M."/>
            <person name="Simpson J.R."/>
            <person name="Lauterbach L."/>
            <person name="Steele A.D."/>
            <person name="Gui C."/>
            <person name="Meng S."/>
            <person name="Li G."/>
            <person name="Viehrig K."/>
            <person name="Ye F."/>
            <person name="Su P."/>
            <person name="Kiefer A.F."/>
            <person name="Nichols A."/>
            <person name="Cepeda A.J."/>
            <person name="Yan W."/>
            <person name="Fan B."/>
            <person name="Jiang Y."/>
            <person name="Adhikari A."/>
            <person name="Zheng C.-J."/>
            <person name="Schuster L."/>
            <person name="Cowan T.M."/>
            <person name="Smanski M.J."/>
            <person name="Chevrette M.G."/>
            <person name="De Carvalho L.P.S."/>
            <person name="Shen B."/>
        </authorList>
    </citation>
    <scope>NUCLEOTIDE SEQUENCE [LARGE SCALE GENOMIC DNA]</scope>
    <source>
        <strain evidence="3 4">NPDC002173</strain>
    </source>
</reference>
<dbReference type="Proteomes" id="UP001602013">
    <property type="component" value="Unassembled WGS sequence"/>
</dbReference>
<dbReference type="GO" id="GO:0016757">
    <property type="term" value="F:glycosyltransferase activity"/>
    <property type="evidence" value="ECO:0007669"/>
    <property type="project" value="UniProtKB-KW"/>
</dbReference>
<organism evidence="3 4">
    <name type="scientific">Microtetraspora malaysiensis</name>
    <dbReference type="NCBI Taxonomy" id="161358"/>
    <lineage>
        <taxon>Bacteria</taxon>
        <taxon>Bacillati</taxon>
        <taxon>Actinomycetota</taxon>
        <taxon>Actinomycetes</taxon>
        <taxon>Streptosporangiales</taxon>
        <taxon>Streptosporangiaceae</taxon>
        <taxon>Microtetraspora</taxon>
    </lineage>
</organism>
<dbReference type="SUPFAM" id="SSF53756">
    <property type="entry name" value="UDP-Glycosyltransferase/glycogen phosphorylase"/>
    <property type="match status" value="1"/>
</dbReference>
<evidence type="ECO:0000313" key="4">
    <source>
        <dbReference type="Proteomes" id="UP001602013"/>
    </source>
</evidence>
<dbReference type="Gene3D" id="3.40.50.2000">
    <property type="entry name" value="Glycogen Phosphorylase B"/>
    <property type="match status" value="2"/>
</dbReference>
<evidence type="ECO:0000256" key="1">
    <source>
        <dbReference type="ARBA" id="ARBA00022679"/>
    </source>
</evidence>
<keyword evidence="3" id="KW-0328">Glycosyltransferase</keyword>
<evidence type="ECO:0000259" key="2">
    <source>
        <dbReference type="Pfam" id="PF00534"/>
    </source>
</evidence>
<keyword evidence="4" id="KW-1185">Reference proteome</keyword>
<dbReference type="RefSeq" id="WP_387412491.1">
    <property type="nucleotide sequence ID" value="NZ_JBIASD010000011.1"/>
</dbReference>